<accession>A0AAD7E685</accession>
<gene>
    <name evidence="2" type="ORF">GGX14DRAFT_344067</name>
</gene>
<feature type="chain" id="PRO_5042196720" evidence="1">
    <location>
        <begin position="25"/>
        <end position="98"/>
    </location>
</feature>
<evidence type="ECO:0000313" key="2">
    <source>
        <dbReference type="EMBL" id="KAJ7230092.1"/>
    </source>
</evidence>
<organism evidence="2 3">
    <name type="scientific">Mycena pura</name>
    <dbReference type="NCBI Taxonomy" id="153505"/>
    <lineage>
        <taxon>Eukaryota</taxon>
        <taxon>Fungi</taxon>
        <taxon>Dikarya</taxon>
        <taxon>Basidiomycota</taxon>
        <taxon>Agaricomycotina</taxon>
        <taxon>Agaricomycetes</taxon>
        <taxon>Agaricomycetidae</taxon>
        <taxon>Agaricales</taxon>
        <taxon>Marasmiineae</taxon>
        <taxon>Mycenaceae</taxon>
        <taxon>Mycena</taxon>
    </lineage>
</organism>
<dbReference type="AlphaFoldDB" id="A0AAD7E685"/>
<evidence type="ECO:0000256" key="1">
    <source>
        <dbReference type="SAM" id="SignalP"/>
    </source>
</evidence>
<reference evidence="2" key="1">
    <citation type="submission" date="2023-03" db="EMBL/GenBank/DDBJ databases">
        <title>Massive genome expansion in bonnet fungi (Mycena s.s.) driven by repeated elements and novel gene families across ecological guilds.</title>
        <authorList>
            <consortium name="Lawrence Berkeley National Laboratory"/>
            <person name="Harder C.B."/>
            <person name="Miyauchi S."/>
            <person name="Viragh M."/>
            <person name="Kuo A."/>
            <person name="Thoen E."/>
            <person name="Andreopoulos B."/>
            <person name="Lu D."/>
            <person name="Skrede I."/>
            <person name="Drula E."/>
            <person name="Henrissat B."/>
            <person name="Morin E."/>
            <person name="Kohler A."/>
            <person name="Barry K."/>
            <person name="LaButti K."/>
            <person name="Morin E."/>
            <person name="Salamov A."/>
            <person name="Lipzen A."/>
            <person name="Mereny Z."/>
            <person name="Hegedus B."/>
            <person name="Baldrian P."/>
            <person name="Stursova M."/>
            <person name="Weitz H."/>
            <person name="Taylor A."/>
            <person name="Grigoriev I.V."/>
            <person name="Nagy L.G."/>
            <person name="Martin F."/>
            <person name="Kauserud H."/>
        </authorList>
    </citation>
    <scope>NUCLEOTIDE SEQUENCE</scope>
    <source>
        <strain evidence="2">9144</strain>
    </source>
</reference>
<protein>
    <submittedName>
        <fullName evidence="2">Uncharacterized protein</fullName>
    </submittedName>
</protein>
<name>A0AAD7E685_9AGAR</name>
<keyword evidence="3" id="KW-1185">Reference proteome</keyword>
<proteinExistence type="predicted"/>
<feature type="signal peptide" evidence="1">
    <location>
        <begin position="1"/>
        <end position="24"/>
    </location>
</feature>
<sequence length="98" mass="11387">MCSVQYFFSFLCAILLGFRERTDGSFPRAKVLVPECLDVISTDTIRRYFRQCWRYMDAYRQGLNLRQAAFAVKTYSSHRRIPAIAKDDPNIIARATPT</sequence>
<comment type="caution">
    <text evidence="2">The sequence shown here is derived from an EMBL/GenBank/DDBJ whole genome shotgun (WGS) entry which is preliminary data.</text>
</comment>
<dbReference type="EMBL" id="JARJCW010000001">
    <property type="protein sequence ID" value="KAJ7230092.1"/>
    <property type="molecule type" value="Genomic_DNA"/>
</dbReference>
<evidence type="ECO:0000313" key="3">
    <source>
        <dbReference type="Proteomes" id="UP001219525"/>
    </source>
</evidence>
<keyword evidence="1" id="KW-0732">Signal</keyword>
<dbReference type="Proteomes" id="UP001219525">
    <property type="component" value="Unassembled WGS sequence"/>
</dbReference>